<reference evidence="2" key="1">
    <citation type="journal article" date="2013" name="Genome Biol.">
        <title>Reference genomes and transcriptomes of Nicotiana sylvestris and Nicotiana tomentosiformis.</title>
        <authorList>
            <person name="Sierro N."/>
            <person name="Battey J.N."/>
            <person name="Ouadi S."/>
            <person name="Bovet L."/>
            <person name="Goepfert S."/>
            <person name="Bakaher N."/>
            <person name="Peitsch M.C."/>
            <person name="Ivanov N.V."/>
        </authorList>
    </citation>
    <scope>NUCLEOTIDE SEQUENCE [LARGE SCALE GENOMIC DNA]</scope>
</reference>
<dbReference type="PANTHER" id="PTHR46387:SF45">
    <property type="entry name" value="ENDOGENOUS RETROVIRUS GROUP K MEMBER 8 POL PROTEIN-LIKE"/>
    <property type="match status" value="1"/>
</dbReference>
<dbReference type="InterPro" id="IPR043128">
    <property type="entry name" value="Rev_trsase/Diguanyl_cyclase"/>
</dbReference>
<name>A0A1U7XFC3_NICSY</name>
<dbReference type="InterPro" id="IPR043502">
    <property type="entry name" value="DNA/RNA_pol_sf"/>
</dbReference>
<gene>
    <name evidence="3" type="primary">LOC104236174</name>
</gene>
<dbReference type="PANTHER" id="PTHR46387">
    <property type="entry name" value="POLYNUCLEOTIDYL TRANSFERASE, RIBONUCLEASE H-LIKE SUPERFAMILY PROTEIN"/>
    <property type="match status" value="1"/>
</dbReference>
<reference evidence="3" key="2">
    <citation type="submission" date="2025-08" db="UniProtKB">
        <authorList>
            <consortium name="RefSeq"/>
        </authorList>
    </citation>
    <scope>IDENTIFICATION</scope>
    <source>
        <tissue evidence="3">Leaf</tissue>
    </source>
</reference>
<dbReference type="Gene3D" id="3.30.420.10">
    <property type="entry name" value="Ribonuclease H-like superfamily/Ribonuclease H"/>
    <property type="match status" value="1"/>
</dbReference>
<protein>
    <submittedName>
        <fullName evidence="3">Uncharacterized protein LOC104236174</fullName>
    </submittedName>
</protein>
<feature type="domain" description="RNase H type-1" evidence="1">
    <location>
        <begin position="119"/>
        <end position="191"/>
    </location>
</feature>
<organism evidence="2 3">
    <name type="scientific">Nicotiana sylvestris</name>
    <name type="common">Wood tobacco</name>
    <name type="synonym">South American tobacco</name>
    <dbReference type="NCBI Taxonomy" id="4096"/>
    <lineage>
        <taxon>Eukaryota</taxon>
        <taxon>Viridiplantae</taxon>
        <taxon>Streptophyta</taxon>
        <taxon>Embryophyta</taxon>
        <taxon>Tracheophyta</taxon>
        <taxon>Spermatophyta</taxon>
        <taxon>Magnoliopsida</taxon>
        <taxon>eudicotyledons</taxon>
        <taxon>Gunneridae</taxon>
        <taxon>Pentapetalae</taxon>
        <taxon>asterids</taxon>
        <taxon>lamiids</taxon>
        <taxon>Solanales</taxon>
        <taxon>Solanaceae</taxon>
        <taxon>Nicotianoideae</taxon>
        <taxon>Nicotianeae</taxon>
        <taxon>Nicotiana</taxon>
    </lineage>
</organism>
<dbReference type="Gene3D" id="3.30.70.270">
    <property type="match status" value="1"/>
</dbReference>
<dbReference type="SUPFAM" id="SSF56672">
    <property type="entry name" value="DNA/RNA polymerases"/>
    <property type="match status" value="1"/>
</dbReference>
<sequence length="234" mass="26734">MEVYINGMLVKPLRAEEHLKHLQETFNKLRKYNTKLNPKKCAFEAGSDKFLGFMVSNRGIEINPNKIKAIEDITVIDNVKAMQRLTGGTKVVLIEPAVTLYSERGRPTLLVFGSLKNSGLKLAKRLGAEAIEAKWDSLLVVNQVNKTFEVREDRMQRYLDKLQMNLHRFKEWTLQHVLREQNNEADTLANLGSSVEDDGLNSGTVVQLMRSVIEEGNAEINSTSLTWDWRNKYI</sequence>
<dbReference type="RefSeq" id="XP_009788356.1">
    <property type="nucleotide sequence ID" value="XM_009790054.1"/>
</dbReference>
<keyword evidence="2" id="KW-1185">Reference proteome</keyword>
<evidence type="ECO:0000313" key="3">
    <source>
        <dbReference type="RefSeq" id="XP_009788356.1"/>
    </source>
</evidence>
<dbReference type="InterPro" id="IPR036397">
    <property type="entry name" value="RNaseH_sf"/>
</dbReference>
<dbReference type="GO" id="GO:0004523">
    <property type="term" value="F:RNA-DNA hybrid ribonuclease activity"/>
    <property type="evidence" value="ECO:0007669"/>
    <property type="project" value="InterPro"/>
</dbReference>
<evidence type="ECO:0000259" key="1">
    <source>
        <dbReference type="Pfam" id="PF13456"/>
    </source>
</evidence>
<proteinExistence type="predicted"/>
<evidence type="ECO:0000313" key="2">
    <source>
        <dbReference type="Proteomes" id="UP000189701"/>
    </source>
</evidence>
<dbReference type="Pfam" id="PF13456">
    <property type="entry name" value="RVT_3"/>
    <property type="match status" value="1"/>
</dbReference>
<dbReference type="GO" id="GO:0003676">
    <property type="term" value="F:nucleic acid binding"/>
    <property type="evidence" value="ECO:0007669"/>
    <property type="project" value="InterPro"/>
</dbReference>
<dbReference type="AlphaFoldDB" id="A0A1U7XFC3"/>
<accession>A0A1U7XFC3</accession>
<dbReference type="Proteomes" id="UP000189701">
    <property type="component" value="Unplaced"/>
</dbReference>
<dbReference type="eggNOG" id="KOG0017">
    <property type="taxonomic scope" value="Eukaryota"/>
</dbReference>
<dbReference type="InterPro" id="IPR002156">
    <property type="entry name" value="RNaseH_domain"/>
</dbReference>
<dbReference type="STRING" id="4096.A0A1U7XFC3"/>